<evidence type="ECO:0000313" key="2">
    <source>
        <dbReference type="Proteomes" id="UP000243579"/>
    </source>
</evidence>
<dbReference type="STRING" id="1202772.A0A1V9Y648"/>
<protein>
    <submittedName>
        <fullName evidence="1">Uncharacterized protein</fullName>
    </submittedName>
</protein>
<organism evidence="1 2">
    <name type="scientific">Achlya hypogyna</name>
    <name type="common">Oomycete</name>
    <name type="synonym">Protoachlya hypogyna</name>
    <dbReference type="NCBI Taxonomy" id="1202772"/>
    <lineage>
        <taxon>Eukaryota</taxon>
        <taxon>Sar</taxon>
        <taxon>Stramenopiles</taxon>
        <taxon>Oomycota</taxon>
        <taxon>Saprolegniomycetes</taxon>
        <taxon>Saprolegniales</taxon>
        <taxon>Achlyaceae</taxon>
        <taxon>Achlya</taxon>
    </lineage>
</organism>
<dbReference type="EMBL" id="JNBR01002828">
    <property type="protein sequence ID" value="OQR81193.1"/>
    <property type="molecule type" value="Genomic_DNA"/>
</dbReference>
<gene>
    <name evidence="1" type="ORF">ACHHYP_16666</name>
</gene>
<sequence length="84" mass="9651">MLDTVMRVPHLTQRATEFCLFVNHANMIYLVDPKGRDPSLPRHTCDKGLRWSLILMGSQIHADKPNEVLHFDFLYMGHSTTGEV</sequence>
<comment type="caution">
    <text evidence="1">The sequence shown here is derived from an EMBL/GenBank/DDBJ whole genome shotgun (WGS) entry which is preliminary data.</text>
</comment>
<dbReference type="OrthoDB" id="123220at2759"/>
<evidence type="ECO:0000313" key="1">
    <source>
        <dbReference type="EMBL" id="OQR81193.1"/>
    </source>
</evidence>
<proteinExistence type="predicted"/>
<reference evidence="1 2" key="1">
    <citation type="journal article" date="2014" name="Genome Biol. Evol.">
        <title>The secreted proteins of Achlya hypogyna and Thraustotheca clavata identify the ancestral oomycete secretome and reveal gene acquisitions by horizontal gene transfer.</title>
        <authorList>
            <person name="Misner I."/>
            <person name="Blouin N."/>
            <person name="Leonard G."/>
            <person name="Richards T.A."/>
            <person name="Lane C.E."/>
        </authorList>
    </citation>
    <scope>NUCLEOTIDE SEQUENCE [LARGE SCALE GENOMIC DNA]</scope>
    <source>
        <strain evidence="1 2">ATCC 48635</strain>
    </source>
</reference>
<dbReference type="Proteomes" id="UP000243579">
    <property type="component" value="Unassembled WGS sequence"/>
</dbReference>
<keyword evidence="2" id="KW-1185">Reference proteome</keyword>
<accession>A0A1V9Y648</accession>
<dbReference type="AlphaFoldDB" id="A0A1V9Y648"/>
<name>A0A1V9Y648_ACHHY</name>